<evidence type="ECO:0000313" key="3">
    <source>
        <dbReference type="Proteomes" id="UP000054359"/>
    </source>
</evidence>
<keyword evidence="3" id="KW-1185">Reference proteome</keyword>
<name>A0A087T2B6_STEMI</name>
<evidence type="ECO:0000313" key="2">
    <source>
        <dbReference type="EMBL" id="KFM59255.1"/>
    </source>
</evidence>
<dbReference type="OrthoDB" id="2411602at2759"/>
<organism evidence="2 3">
    <name type="scientific">Stegodyphus mimosarum</name>
    <name type="common">African social velvet spider</name>
    <dbReference type="NCBI Taxonomy" id="407821"/>
    <lineage>
        <taxon>Eukaryota</taxon>
        <taxon>Metazoa</taxon>
        <taxon>Ecdysozoa</taxon>
        <taxon>Arthropoda</taxon>
        <taxon>Chelicerata</taxon>
        <taxon>Arachnida</taxon>
        <taxon>Araneae</taxon>
        <taxon>Araneomorphae</taxon>
        <taxon>Entelegynae</taxon>
        <taxon>Eresoidea</taxon>
        <taxon>Eresidae</taxon>
        <taxon>Stegodyphus</taxon>
    </lineage>
</organism>
<dbReference type="GO" id="GO:0006508">
    <property type="term" value="P:proteolysis"/>
    <property type="evidence" value="ECO:0007669"/>
    <property type="project" value="UniProtKB-KW"/>
</dbReference>
<dbReference type="EMBL" id="KK113066">
    <property type="protein sequence ID" value="KFM59255.1"/>
    <property type="molecule type" value="Genomic_DNA"/>
</dbReference>
<keyword evidence="2" id="KW-0378">Hydrolase</keyword>
<feature type="non-terminal residue" evidence="2">
    <location>
        <position position="148"/>
    </location>
</feature>
<dbReference type="Proteomes" id="UP000054359">
    <property type="component" value="Unassembled WGS sequence"/>
</dbReference>
<evidence type="ECO:0000256" key="1">
    <source>
        <dbReference type="SAM" id="MobiDB-lite"/>
    </source>
</evidence>
<keyword evidence="2" id="KW-0645">Protease</keyword>
<sequence length="148" mass="16648">MLPQLSYSHVRILYRQGIPKTFFRKNISTLNAVPALQSKTLRKYSVISSLSPDFAFSYKFLQIRHWYLNSKVLYCSQKKDDETDGASSSGGDNGDSDGPPENEPAHQMYPKSQQMGALAPMTVPEVWPLVPVIAVSRNPVFPKFIKIV</sequence>
<feature type="region of interest" description="Disordered" evidence="1">
    <location>
        <begin position="79"/>
        <end position="113"/>
    </location>
</feature>
<accession>A0A087T2B6</accession>
<dbReference type="AlphaFoldDB" id="A0A087T2B6"/>
<dbReference type="STRING" id="407821.A0A087T2B6"/>
<reference evidence="2 3" key="1">
    <citation type="submission" date="2013-11" db="EMBL/GenBank/DDBJ databases">
        <title>Genome sequencing of Stegodyphus mimosarum.</title>
        <authorList>
            <person name="Bechsgaard J."/>
        </authorList>
    </citation>
    <scope>NUCLEOTIDE SEQUENCE [LARGE SCALE GENOMIC DNA]</scope>
</reference>
<proteinExistence type="predicted"/>
<protein>
    <submittedName>
        <fullName evidence="2">Lon protease-like protein, mitochondrial</fullName>
    </submittedName>
</protein>
<dbReference type="GO" id="GO:0008233">
    <property type="term" value="F:peptidase activity"/>
    <property type="evidence" value="ECO:0007669"/>
    <property type="project" value="UniProtKB-KW"/>
</dbReference>
<gene>
    <name evidence="2" type="ORF">X975_04751</name>
</gene>